<protein>
    <submittedName>
        <fullName evidence="8">TrmH family RNA methyltransferase</fullName>
    </submittedName>
</protein>
<evidence type="ECO:0000256" key="3">
    <source>
        <dbReference type="ARBA" id="ARBA00022679"/>
    </source>
</evidence>
<evidence type="ECO:0000313" key="9">
    <source>
        <dbReference type="Proteomes" id="UP000441333"/>
    </source>
</evidence>
<dbReference type="GO" id="GO:0008173">
    <property type="term" value="F:RNA methyltransferase activity"/>
    <property type="evidence" value="ECO:0007669"/>
    <property type="project" value="InterPro"/>
</dbReference>
<evidence type="ECO:0000256" key="4">
    <source>
        <dbReference type="ARBA" id="ARBA00022691"/>
    </source>
</evidence>
<dbReference type="GO" id="GO:0000049">
    <property type="term" value="F:tRNA binding"/>
    <property type="evidence" value="ECO:0007669"/>
    <property type="project" value="UniProtKB-KW"/>
</dbReference>
<organism evidence="8 9">
    <name type="scientific">Pseudotamlana haliotis</name>
    <dbReference type="NCBI Taxonomy" id="2614804"/>
    <lineage>
        <taxon>Bacteria</taxon>
        <taxon>Pseudomonadati</taxon>
        <taxon>Bacteroidota</taxon>
        <taxon>Flavobacteriia</taxon>
        <taxon>Flavobacteriales</taxon>
        <taxon>Flavobacteriaceae</taxon>
        <taxon>Pseudotamlana</taxon>
    </lineage>
</organism>
<keyword evidence="2 8" id="KW-0489">Methyltransferase</keyword>
<gene>
    <name evidence="8" type="ORF">F6U93_00330</name>
</gene>
<keyword evidence="6" id="KW-0694">RNA-binding</keyword>
<dbReference type="InterPro" id="IPR033671">
    <property type="entry name" value="TrmH"/>
</dbReference>
<keyword evidence="4" id="KW-0949">S-adenosyl-L-methionine</keyword>
<dbReference type="EMBL" id="WAAT01000001">
    <property type="protein sequence ID" value="KAB1071924.1"/>
    <property type="molecule type" value="Genomic_DNA"/>
</dbReference>
<dbReference type="InterPro" id="IPR029028">
    <property type="entry name" value="Alpha/beta_knot_MTases"/>
</dbReference>
<evidence type="ECO:0000259" key="7">
    <source>
        <dbReference type="Pfam" id="PF00588"/>
    </source>
</evidence>
<sequence length="166" mass="18640">MQLNHYNTNFEKRTFPITLVCDHVTNAPNIGSLFRVADAFGVEKIVLCGQNITLGRKITKTSRATEKFVPYDICDKASDVVLNLKKEGYQIISIEITSESVPMHRFEFSEKQPIAFVIGDENFGVSEAILKLSDHIIHIDMFGENSSMNVVQATNIALYEATKQLI</sequence>
<evidence type="ECO:0000256" key="5">
    <source>
        <dbReference type="ARBA" id="ARBA00022694"/>
    </source>
</evidence>
<dbReference type="AlphaFoldDB" id="A0A6N6MPF3"/>
<dbReference type="GO" id="GO:0002938">
    <property type="term" value="P:tRNA guanine ribose methylation"/>
    <property type="evidence" value="ECO:0007669"/>
    <property type="project" value="TreeGrafter"/>
</dbReference>
<dbReference type="RefSeq" id="WP_150935711.1">
    <property type="nucleotide sequence ID" value="NZ_WAAT01000001.1"/>
</dbReference>
<dbReference type="InterPro" id="IPR001537">
    <property type="entry name" value="SpoU_MeTrfase"/>
</dbReference>
<dbReference type="CDD" id="cd18082">
    <property type="entry name" value="SpoU-like_family"/>
    <property type="match status" value="1"/>
</dbReference>
<dbReference type="PANTHER" id="PTHR43453">
    <property type="entry name" value="RRNA METHYLASE-LIKE"/>
    <property type="match status" value="1"/>
</dbReference>
<evidence type="ECO:0000256" key="2">
    <source>
        <dbReference type="ARBA" id="ARBA00022603"/>
    </source>
</evidence>
<reference evidence="8 9" key="1">
    <citation type="submission" date="2019-09" db="EMBL/GenBank/DDBJ databases">
        <authorList>
            <person name="Cao W.R."/>
        </authorList>
    </citation>
    <scope>NUCLEOTIDE SEQUENCE [LARGE SCALE GENOMIC DNA]</scope>
    <source>
        <strain evidence="8 9">B1N29</strain>
    </source>
</reference>
<evidence type="ECO:0000256" key="6">
    <source>
        <dbReference type="ARBA" id="ARBA00022884"/>
    </source>
</evidence>
<dbReference type="Gene3D" id="3.40.1280.10">
    <property type="match status" value="1"/>
</dbReference>
<dbReference type="Proteomes" id="UP000441333">
    <property type="component" value="Unassembled WGS sequence"/>
</dbReference>
<dbReference type="SUPFAM" id="SSF75217">
    <property type="entry name" value="alpha/beta knot"/>
    <property type="match status" value="1"/>
</dbReference>
<dbReference type="Pfam" id="PF00588">
    <property type="entry name" value="SpoU_methylase"/>
    <property type="match status" value="1"/>
</dbReference>
<keyword evidence="5" id="KW-0819">tRNA processing</keyword>
<accession>A0A6N6MPF3</accession>
<dbReference type="PANTHER" id="PTHR43453:SF1">
    <property type="entry name" value="TRNA_RRNA METHYLTRANSFERASE SPOU TYPE DOMAIN-CONTAINING PROTEIN"/>
    <property type="match status" value="1"/>
</dbReference>
<keyword evidence="3 8" id="KW-0808">Transferase</keyword>
<comment type="caution">
    <text evidence="8">The sequence shown here is derived from an EMBL/GenBank/DDBJ whole genome shotgun (WGS) entry which is preliminary data.</text>
</comment>
<keyword evidence="9" id="KW-1185">Reference proteome</keyword>
<proteinExistence type="predicted"/>
<name>A0A6N6MPF3_9FLAO</name>
<evidence type="ECO:0000313" key="8">
    <source>
        <dbReference type="EMBL" id="KAB1071924.1"/>
    </source>
</evidence>
<dbReference type="InterPro" id="IPR029026">
    <property type="entry name" value="tRNA_m1G_MTases_N"/>
</dbReference>
<evidence type="ECO:0000256" key="1">
    <source>
        <dbReference type="ARBA" id="ARBA00022555"/>
    </source>
</evidence>
<feature type="domain" description="tRNA/rRNA methyltransferase SpoU type" evidence="7">
    <location>
        <begin position="17"/>
        <end position="159"/>
    </location>
</feature>
<keyword evidence="1" id="KW-0820">tRNA-binding</keyword>